<evidence type="ECO:0000313" key="5">
    <source>
        <dbReference type="EMBL" id="ORY99445.1"/>
    </source>
</evidence>
<evidence type="ECO:0000256" key="3">
    <source>
        <dbReference type="SAM" id="MobiDB-lite"/>
    </source>
</evidence>
<dbReference type="PROSITE" id="PS50002">
    <property type="entry name" value="SH3"/>
    <property type="match status" value="1"/>
</dbReference>
<dbReference type="AlphaFoldDB" id="A0A1X2HK05"/>
<dbReference type="OrthoDB" id="19092at2759"/>
<gene>
    <name evidence="5" type="ORF">BCR43DRAFT_489294</name>
</gene>
<dbReference type="Pfam" id="PF00018">
    <property type="entry name" value="SH3_1"/>
    <property type="match status" value="1"/>
</dbReference>
<dbReference type="PANTHER" id="PTHR47174:SF1">
    <property type="entry name" value="REDUCED VIABILITY UPON STARVATION PROTEIN 167"/>
    <property type="match status" value="1"/>
</dbReference>
<feature type="domain" description="SH3" evidence="4">
    <location>
        <begin position="183"/>
        <end position="243"/>
    </location>
</feature>
<dbReference type="FunFam" id="2.30.30.40:FF:000072">
    <property type="entry name" value="Unconventional Myosin IB"/>
    <property type="match status" value="1"/>
</dbReference>
<dbReference type="PRINTS" id="PR00499">
    <property type="entry name" value="P67PHOX"/>
</dbReference>
<name>A0A1X2HK05_SYNRA</name>
<evidence type="ECO:0000256" key="2">
    <source>
        <dbReference type="PROSITE-ProRule" id="PRU00192"/>
    </source>
</evidence>
<dbReference type="GO" id="GO:0043332">
    <property type="term" value="C:mating projection tip"/>
    <property type="evidence" value="ECO:0007669"/>
    <property type="project" value="TreeGrafter"/>
</dbReference>
<feature type="region of interest" description="Disordered" evidence="3">
    <location>
        <begin position="45"/>
        <end position="186"/>
    </location>
</feature>
<dbReference type="GO" id="GO:1990528">
    <property type="term" value="C:Rvs161p-Rvs167p complex"/>
    <property type="evidence" value="ECO:0007669"/>
    <property type="project" value="TreeGrafter"/>
</dbReference>
<dbReference type="STRING" id="13706.A0A1X2HK05"/>
<feature type="compositionally biased region" description="Low complexity" evidence="3">
    <location>
        <begin position="95"/>
        <end position="116"/>
    </location>
</feature>
<reference evidence="5 6" key="1">
    <citation type="submission" date="2016-07" db="EMBL/GenBank/DDBJ databases">
        <title>Pervasive Adenine N6-methylation of Active Genes in Fungi.</title>
        <authorList>
            <consortium name="DOE Joint Genome Institute"/>
            <person name="Mondo S.J."/>
            <person name="Dannebaum R.O."/>
            <person name="Kuo R.C."/>
            <person name="Labutti K."/>
            <person name="Haridas S."/>
            <person name="Kuo A."/>
            <person name="Salamov A."/>
            <person name="Ahrendt S.R."/>
            <person name="Lipzen A."/>
            <person name="Sullivan W."/>
            <person name="Andreopoulos W.B."/>
            <person name="Clum A."/>
            <person name="Lindquist E."/>
            <person name="Daum C."/>
            <person name="Ramamoorthy G.K."/>
            <person name="Gryganskyi A."/>
            <person name="Culley D."/>
            <person name="Magnuson J.K."/>
            <person name="James T.Y."/>
            <person name="O'Malley M.A."/>
            <person name="Stajich J.E."/>
            <person name="Spatafora J.W."/>
            <person name="Visel A."/>
            <person name="Grigoriev I.V."/>
        </authorList>
    </citation>
    <scope>NUCLEOTIDE SEQUENCE [LARGE SCALE GENOMIC DNA]</scope>
    <source>
        <strain evidence="5 6">NRRL 2496</strain>
    </source>
</reference>
<dbReference type="SMART" id="SM00326">
    <property type="entry name" value="SH3"/>
    <property type="match status" value="1"/>
</dbReference>
<sequence>MADRDIVLANYMLASIQKDLGFLKDNQFLDSQTYNDIVNLLPTKVNDNQQASTKPPLPTRKSTPSTGSITPPVPAPRNEMPKLPVRRVIPPPPANNNSSNNQNNNNINNTANEPSPQQQQHKPTPSPRLRPTPSPRLQPTPPMAAVPVLPRQAPAIDDTPVDPAPPPAYSQATAQPPQPPSRPAMPTVEALYDYDGDDPETDLSFRQGDIIRVTEYVNDDWWKGSLKGRTGIFPQNHVKKITKPLRPTPPKPSLSSNTKGLTSAPAPSGYPAPPQPINNYNNNNSSHQLPYSYPPPPTAMYAPPPAQASSSYAGAPPPVQQHAEEEQDKGSKFNSAGKKIGKQVGTAAVWGFGATIGSEAARAIF</sequence>
<dbReference type="GO" id="GO:0006897">
    <property type="term" value="P:endocytosis"/>
    <property type="evidence" value="ECO:0007669"/>
    <property type="project" value="InterPro"/>
</dbReference>
<dbReference type="Gene3D" id="2.30.30.40">
    <property type="entry name" value="SH3 Domains"/>
    <property type="match status" value="1"/>
</dbReference>
<comment type="caution">
    <text evidence="5">The sequence shown here is derived from an EMBL/GenBank/DDBJ whole genome shotgun (WGS) entry which is preliminary data.</text>
</comment>
<dbReference type="PANTHER" id="PTHR47174">
    <property type="entry name" value="BRIDGING INTEGRATOR 3"/>
    <property type="match status" value="1"/>
</dbReference>
<feature type="region of interest" description="Disordered" evidence="3">
    <location>
        <begin position="235"/>
        <end position="340"/>
    </location>
</feature>
<dbReference type="EMBL" id="MCGN01000003">
    <property type="protein sequence ID" value="ORY99445.1"/>
    <property type="molecule type" value="Genomic_DNA"/>
</dbReference>
<evidence type="ECO:0000313" key="6">
    <source>
        <dbReference type="Proteomes" id="UP000242180"/>
    </source>
</evidence>
<dbReference type="SUPFAM" id="SSF50044">
    <property type="entry name" value="SH3-domain"/>
    <property type="match status" value="1"/>
</dbReference>
<dbReference type="GO" id="GO:0008289">
    <property type="term" value="F:lipid binding"/>
    <property type="evidence" value="ECO:0007669"/>
    <property type="project" value="TreeGrafter"/>
</dbReference>
<dbReference type="InParanoid" id="A0A1X2HK05"/>
<keyword evidence="6" id="KW-1185">Reference proteome</keyword>
<accession>A0A1X2HK05</accession>
<dbReference type="InterPro" id="IPR001452">
    <property type="entry name" value="SH3_domain"/>
</dbReference>
<dbReference type="InterPro" id="IPR046982">
    <property type="entry name" value="BIN3/RVS161-like"/>
</dbReference>
<feature type="compositionally biased region" description="Basic and acidic residues" evidence="3">
    <location>
        <begin position="322"/>
        <end position="331"/>
    </location>
</feature>
<protein>
    <recommendedName>
        <fullName evidence="4">SH3 domain-containing protein</fullName>
    </recommendedName>
</protein>
<dbReference type="OMA" id="AMLPNRI"/>
<feature type="compositionally biased region" description="Pro residues" evidence="3">
    <location>
        <begin position="292"/>
        <end position="306"/>
    </location>
</feature>
<dbReference type="GO" id="GO:0030479">
    <property type="term" value="C:actin cortical patch"/>
    <property type="evidence" value="ECO:0007669"/>
    <property type="project" value="TreeGrafter"/>
</dbReference>
<dbReference type="Proteomes" id="UP000242180">
    <property type="component" value="Unassembled WGS sequence"/>
</dbReference>
<dbReference type="FunCoup" id="A0A1X2HK05">
    <property type="interactions" value="87"/>
</dbReference>
<dbReference type="PRINTS" id="PR00452">
    <property type="entry name" value="SH3DOMAIN"/>
</dbReference>
<dbReference type="InterPro" id="IPR036028">
    <property type="entry name" value="SH3-like_dom_sf"/>
</dbReference>
<feature type="compositionally biased region" description="Pro residues" evidence="3">
    <location>
        <begin position="124"/>
        <end position="144"/>
    </location>
</feature>
<keyword evidence="1 2" id="KW-0728">SH3 domain</keyword>
<evidence type="ECO:0000256" key="1">
    <source>
        <dbReference type="ARBA" id="ARBA00022443"/>
    </source>
</evidence>
<evidence type="ECO:0000259" key="4">
    <source>
        <dbReference type="PROSITE" id="PS50002"/>
    </source>
</evidence>
<dbReference type="GO" id="GO:0051666">
    <property type="term" value="P:actin cortical patch localization"/>
    <property type="evidence" value="ECO:0007669"/>
    <property type="project" value="InterPro"/>
</dbReference>
<feature type="compositionally biased region" description="Polar residues" evidence="3">
    <location>
        <begin position="60"/>
        <end position="69"/>
    </location>
</feature>
<dbReference type="GO" id="GO:0031097">
    <property type="term" value="C:medial cortex"/>
    <property type="evidence" value="ECO:0007669"/>
    <property type="project" value="TreeGrafter"/>
</dbReference>
<proteinExistence type="predicted"/>
<organism evidence="5 6">
    <name type="scientific">Syncephalastrum racemosum</name>
    <name type="common">Filamentous fungus</name>
    <dbReference type="NCBI Taxonomy" id="13706"/>
    <lineage>
        <taxon>Eukaryota</taxon>
        <taxon>Fungi</taxon>
        <taxon>Fungi incertae sedis</taxon>
        <taxon>Mucoromycota</taxon>
        <taxon>Mucoromycotina</taxon>
        <taxon>Mucoromycetes</taxon>
        <taxon>Mucorales</taxon>
        <taxon>Syncephalastraceae</taxon>
        <taxon>Syncephalastrum</taxon>
    </lineage>
</organism>
<dbReference type="GO" id="GO:0097320">
    <property type="term" value="P:plasma membrane tubulation"/>
    <property type="evidence" value="ECO:0007669"/>
    <property type="project" value="TreeGrafter"/>
</dbReference>